<proteinExistence type="inferred from homology"/>
<dbReference type="Proteomes" id="UP000632125">
    <property type="component" value="Unassembled WGS sequence"/>
</dbReference>
<dbReference type="Gene3D" id="2.40.100.10">
    <property type="entry name" value="Cyclophilin-like"/>
    <property type="match status" value="1"/>
</dbReference>
<dbReference type="InterPro" id="IPR044666">
    <property type="entry name" value="Cyclophilin_A-like"/>
</dbReference>
<protein>
    <recommendedName>
        <fullName evidence="5">Peptidyl-prolyl cis-trans isomerase</fullName>
        <shortName evidence="5">PPIase</shortName>
        <ecNumber evidence="5">5.2.1.8</ecNumber>
    </recommendedName>
</protein>
<dbReference type="Pfam" id="PF00160">
    <property type="entry name" value="Pro_isomerase"/>
    <property type="match status" value="1"/>
</dbReference>
<keyword evidence="5" id="KW-0732">Signal</keyword>
<evidence type="ECO:0000259" key="7">
    <source>
        <dbReference type="PROSITE" id="PS50072"/>
    </source>
</evidence>
<reference evidence="8" key="1">
    <citation type="submission" date="2020-09" db="EMBL/GenBank/DDBJ databases">
        <title>A novel bacterium of genus Paenibacillus, isolated from South China Sea.</title>
        <authorList>
            <person name="Huang H."/>
            <person name="Mo K."/>
            <person name="Hu Y."/>
        </authorList>
    </citation>
    <scope>NUCLEOTIDE SEQUENCE</scope>
    <source>
        <strain evidence="8">IB182493</strain>
    </source>
</reference>
<name>A0A927CTK4_9BACL</name>
<organism evidence="8 9">
    <name type="scientific">Paenibacillus arenilitoris</name>
    <dbReference type="NCBI Taxonomy" id="2772299"/>
    <lineage>
        <taxon>Bacteria</taxon>
        <taxon>Bacillati</taxon>
        <taxon>Bacillota</taxon>
        <taxon>Bacilli</taxon>
        <taxon>Bacillales</taxon>
        <taxon>Paenibacillaceae</taxon>
        <taxon>Paenibacillus</taxon>
    </lineage>
</organism>
<dbReference type="PRINTS" id="PR00153">
    <property type="entry name" value="CSAPPISMRASE"/>
</dbReference>
<dbReference type="PROSITE" id="PS00170">
    <property type="entry name" value="CSA_PPIASE_1"/>
    <property type="match status" value="1"/>
</dbReference>
<evidence type="ECO:0000256" key="6">
    <source>
        <dbReference type="SAM" id="MobiDB-lite"/>
    </source>
</evidence>
<feature type="region of interest" description="Disordered" evidence="6">
    <location>
        <begin position="36"/>
        <end position="63"/>
    </location>
</feature>
<dbReference type="EC" id="5.2.1.8" evidence="5"/>
<keyword evidence="4 5" id="KW-0413">Isomerase</keyword>
<dbReference type="PANTHER" id="PTHR45625">
    <property type="entry name" value="PEPTIDYL-PROLYL CIS-TRANS ISOMERASE-RELATED"/>
    <property type="match status" value="1"/>
</dbReference>
<dbReference type="GO" id="GO:0003755">
    <property type="term" value="F:peptidyl-prolyl cis-trans isomerase activity"/>
    <property type="evidence" value="ECO:0007669"/>
    <property type="project" value="UniProtKB-UniRule"/>
</dbReference>
<dbReference type="PROSITE" id="PS51257">
    <property type="entry name" value="PROKAR_LIPOPROTEIN"/>
    <property type="match status" value="1"/>
</dbReference>
<dbReference type="PANTHER" id="PTHR45625:SF4">
    <property type="entry name" value="PEPTIDYLPROLYL ISOMERASE DOMAIN AND WD REPEAT-CONTAINING PROTEIN 1"/>
    <property type="match status" value="1"/>
</dbReference>
<dbReference type="CDD" id="cd00317">
    <property type="entry name" value="cyclophilin"/>
    <property type="match status" value="1"/>
</dbReference>
<dbReference type="SUPFAM" id="SSF50891">
    <property type="entry name" value="Cyclophilin-like"/>
    <property type="match status" value="1"/>
</dbReference>
<feature type="signal peptide" evidence="5">
    <location>
        <begin position="1"/>
        <end position="22"/>
    </location>
</feature>
<dbReference type="EMBL" id="JACXIY010000029">
    <property type="protein sequence ID" value="MBD2871330.1"/>
    <property type="molecule type" value="Genomic_DNA"/>
</dbReference>
<evidence type="ECO:0000256" key="4">
    <source>
        <dbReference type="ARBA" id="ARBA00023235"/>
    </source>
</evidence>
<comment type="similarity">
    <text evidence="5">Belongs to the cyclophilin-type PPIase family.</text>
</comment>
<comment type="function">
    <text evidence="2 5">PPIases accelerate the folding of proteins. It catalyzes the cis-trans isomerization of proline imidic peptide bonds in oligopeptides.</text>
</comment>
<evidence type="ECO:0000313" key="9">
    <source>
        <dbReference type="Proteomes" id="UP000632125"/>
    </source>
</evidence>
<evidence type="ECO:0000256" key="2">
    <source>
        <dbReference type="ARBA" id="ARBA00002388"/>
    </source>
</evidence>
<dbReference type="RefSeq" id="WP_190865034.1">
    <property type="nucleotide sequence ID" value="NZ_JACXIY010000029.1"/>
</dbReference>
<evidence type="ECO:0000256" key="5">
    <source>
        <dbReference type="RuleBase" id="RU363019"/>
    </source>
</evidence>
<sequence length="235" mass="25060">MRNNQKRFGVLLLLIAALLVIASGCGGTKVNSGNDSLGSGGGNAGTNAPTQTPSDEPELLGPDKHPVVTIELSNDKIIKLELYPEVAPNTVNNFVSLVQKGFYDGLIFHRVIPGFMIQGGDPEGTGMGGPGYSIPGEFSDNGFENKLKHTRGVLSMARTNEPDTAGSQFFIMVADAPSLDNLYASFGKVTEGMEAVDEIVNQERGANDRPNDPISMKKVTVDTLGMTFEEPKKTE</sequence>
<dbReference type="InterPro" id="IPR029000">
    <property type="entry name" value="Cyclophilin-like_dom_sf"/>
</dbReference>
<feature type="domain" description="PPIase cyclophilin-type" evidence="7">
    <location>
        <begin position="78"/>
        <end position="221"/>
    </location>
</feature>
<evidence type="ECO:0000256" key="1">
    <source>
        <dbReference type="ARBA" id="ARBA00000971"/>
    </source>
</evidence>
<keyword evidence="3 5" id="KW-0697">Rotamase</keyword>
<evidence type="ECO:0000313" key="8">
    <source>
        <dbReference type="EMBL" id="MBD2871330.1"/>
    </source>
</evidence>
<dbReference type="PROSITE" id="PS50072">
    <property type="entry name" value="CSA_PPIASE_2"/>
    <property type="match status" value="1"/>
</dbReference>
<dbReference type="AlphaFoldDB" id="A0A927CTK4"/>
<comment type="caution">
    <text evidence="8">The sequence shown here is derived from an EMBL/GenBank/DDBJ whole genome shotgun (WGS) entry which is preliminary data.</text>
</comment>
<dbReference type="GO" id="GO:0006457">
    <property type="term" value="P:protein folding"/>
    <property type="evidence" value="ECO:0007669"/>
    <property type="project" value="InterPro"/>
</dbReference>
<gene>
    <name evidence="8" type="ORF">IDH41_22340</name>
</gene>
<keyword evidence="9" id="KW-1185">Reference proteome</keyword>
<dbReference type="InterPro" id="IPR020892">
    <property type="entry name" value="Cyclophilin-type_PPIase_CS"/>
</dbReference>
<comment type="catalytic activity">
    <reaction evidence="1 5">
        <text>[protein]-peptidylproline (omega=180) = [protein]-peptidylproline (omega=0)</text>
        <dbReference type="Rhea" id="RHEA:16237"/>
        <dbReference type="Rhea" id="RHEA-COMP:10747"/>
        <dbReference type="Rhea" id="RHEA-COMP:10748"/>
        <dbReference type="ChEBI" id="CHEBI:83833"/>
        <dbReference type="ChEBI" id="CHEBI:83834"/>
        <dbReference type="EC" id="5.2.1.8"/>
    </reaction>
</comment>
<dbReference type="InterPro" id="IPR002130">
    <property type="entry name" value="Cyclophilin-type_PPIase_dom"/>
</dbReference>
<feature type="chain" id="PRO_5039753735" description="Peptidyl-prolyl cis-trans isomerase" evidence="5">
    <location>
        <begin position="23"/>
        <end position="235"/>
    </location>
</feature>
<accession>A0A927CTK4</accession>
<evidence type="ECO:0000256" key="3">
    <source>
        <dbReference type="ARBA" id="ARBA00023110"/>
    </source>
</evidence>